<comment type="similarity">
    <text evidence="1">Belongs to the major facilitator superfamily.</text>
</comment>
<feature type="compositionally biased region" description="Basic and acidic residues" evidence="2">
    <location>
        <begin position="547"/>
        <end position="582"/>
    </location>
</feature>
<dbReference type="SUPFAM" id="SSF103473">
    <property type="entry name" value="MFS general substrate transporter"/>
    <property type="match status" value="1"/>
</dbReference>
<dbReference type="Proteomes" id="UP000326759">
    <property type="component" value="Unassembled WGS sequence"/>
</dbReference>
<keyword evidence="5" id="KW-1185">Reference proteome</keyword>
<evidence type="ECO:0000256" key="3">
    <source>
        <dbReference type="SAM" id="Phobius"/>
    </source>
</evidence>
<keyword evidence="3" id="KW-0472">Membrane</keyword>
<dbReference type="AlphaFoldDB" id="A0A5N5SPA0"/>
<feature type="transmembrane region" description="Helical" evidence="3">
    <location>
        <begin position="318"/>
        <end position="337"/>
    </location>
</feature>
<dbReference type="OrthoDB" id="1730117at2759"/>
<dbReference type="EMBL" id="SEYY01022629">
    <property type="protein sequence ID" value="KAB7495419.1"/>
    <property type="molecule type" value="Genomic_DNA"/>
</dbReference>
<feature type="transmembrane region" description="Helical" evidence="3">
    <location>
        <begin position="228"/>
        <end position="247"/>
    </location>
</feature>
<feature type="transmembrane region" description="Helical" evidence="3">
    <location>
        <begin position="120"/>
        <end position="142"/>
    </location>
</feature>
<protein>
    <submittedName>
        <fullName evidence="4">Major facilitator superfamily domain-containing protein 12</fullName>
    </submittedName>
</protein>
<dbReference type="CDD" id="cd17491">
    <property type="entry name" value="MFS_MFSD12"/>
    <property type="match status" value="1"/>
</dbReference>
<evidence type="ECO:0000256" key="2">
    <source>
        <dbReference type="SAM" id="MobiDB-lite"/>
    </source>
</evidence>
<dbReference type="GO" id="GO:0008643">
    <property type="term" value="P:carbohydrate transport"/>
    <property type="evidence" value="ECO:0007669"/>
    <property type="project" value="InterPro"/>
</dbReference>
<feature type="transmembrane region" description="Helical" evidence="3">
    <location>
        <begin position="281"/>
        <end position="306"/>
    </location>
</feature>
<dbReference type="InterPro" id="IPR036259">
    <property type="entry name" value="MFS_trans_sf"/>
</dbReference>
<sequence length="582" mass="64835">METTNLHLTYVTKFSYGVGHVFNDLCSSMWFSYLLIFFEKVLRFSKTHSGLILLVGQLADGISTPFVGIFSDKENKIAACARYGRRKVWHLMGTIFVLLSFPFIFSKCVGCQDADERLQMVYYCFFVILFQFGWASVQISHLALIPELTSKKHNRTELNSIRYAFTVLSSLSVYTIAFLLFKDNGDNSNSSNAGNYSSYTTTMMTPTTTDMSSGTLVCPQDANNFRNMALFCICTGSIFSAIFHIGVKEPPFTSGKKRVIQSNGKGVTVHRMKILDWFKEISFYQVAVLYMATRLFVNLYQVYIPIYVQDTLHLEKETIATVPFVMYLAGFIGSLVMKKVNKIIGRKGAYATGSLIGLAGCISVAFDYGDAYKVWGIYIVAAVLGIGGSTVLITSLSVTADLIGNNVEGGAFVYGFMSLMDKISNGVVVMIIQSSCETKCNPEFYQHVITYACGSACLLGFIMILTLIPVKIGKRRGVARSIASLFSNEEEEAAVKKLQSLYNGAMESQTSSNKKPEELNDKQNDINHKLEVICPPLREVNQNIEEGNPKLEDSVTEQEKVENKEEKIEHPKGEDSTDVERL</sequence>
<feature type="transmembrane region" description="Helical" evidence="3">
    <location>
        <begin position="88"/>
        <end position="105"/>
    </location>
</feature>
<feature type="transmembrane region" description="Helical" evidence="3">
    <location>
        <begin position="349"/>
        <end position="369"/>
    </location>
</feature>
<feature type="transmembrane region" description="Helical" evidence="3">
    <location>
        <begin position="444"/>
        <end position="470"/>
    </location>
</feature>
<dbReference type="Gene3D" id="1.20.1250.20">
    <property type="entry name" value="MFS general substrate transporter like domains"/>
    <property type="match status" value="2"/>
</dbReference>
<dbReference type="PANTHER" id="PTHR11328:SF28">
    <property type="entry name" value="MAJOR FACILITATOR SUPERFAMILY DOMAIN-CONTAINING PROTEIN 12"/>
    <property type="match status" value="1"/>
</dbReference>
<keyword evidence="3" id="KW-1133">Transmembrane helix</keyword>
<dbReference type="FunFam" id="1.20.1250.20:FF:000431">
    <property type="entry name" value="Predicted protein"/>
    <property type="match status" value="1"/>
</dbReference>
<feature type="transmembrane region" description="Helical" evidence="3">
    <location>
        <begin position="20"/>
        <end position="38"/>
    </location>
</feature>
<feature type="transmembrane region" description="Helical" evidence="3">
    <location>
        <begin position="411"/>
        <end position="432"/>
    </location>
</feature>
<feature type="region of interest" description="Disordered" evidence="2">
    <location>
        <begin position="543"/>
        <end position="582"/>
    </location>
</feature>
<name>A0A5N5SPA0_9CRUS</name>
<dbReference type="PANTHER" id="PTHR11328">
    <property type="entry name" value="MAJOR FACILITATOR SUPERFAMILY DOMAIN-CONTAINING PROTEIN"/>
    <property type="match status" value="1"/>
</dbReference>
<dbReference type="GO" id="GO:0015293">
    <property type="term" value="F:symporter activity"/>
    <property type="evidence" value="ECO:0007669"/>
    <property type="project" value="InterPro"/>
</dbReference>
<evidence type="ECO:0000313" key="4">
    <source>
        <dbReference type="EMBL" id="KAB7495419.1"/>
    </source>
</evidence>
<comment type="caution">
    <text evidence="4">The sequence shown here is derived from an EMBL/GenBank/DDBJ whole genome shotgun (WGS) entry which is preliminary data.</text>
</comment>
<dbReference type="InterPro" id="IPR039672">
    <property type="entry name" value="MFS_2"/>
</dbReference>
<accession>A0A5N5SPA0</accession>
<reference evidence="4 5" key="1">
    <citation type="journal article" date="2019" name="PLoS Biol.">
        <title>Sex chromosomes control vertical transmission of feminizing Wolbachia symbionts in an isopod.</title>
        <authorList>
            <person name="Becking T."/>
            <person name="Chebbi M.A."/>
            <person name="Giraud I."/>
            <person name="Moumen B."/>
            <person name="Laverre T."/>
            <person name="Caubet Y."/>
            <person name="Peccoud J."/>
            <person name="Gilbert C."/>
            <person name="Cordaux R."/>
        </authorList>
    </citation>
    <scope>NUCLEOTIDE SEQUENCE [LARGE SCALE GENOMIC DNA]</scope>
    <source>
        <strain evidence="4">ANa2</strain>
        <tissue evidence="4">Whole body excluding digestive tract and cuticle</tissue>
    </source>
</reference>
<gene>
    <name evidence="4" type="ORF">Anas_05776</name>
</gene>
<feature type="transmembrane region" description="Helical" evidence="3">
    <location>
        <begin position="375"/>
        <end position="399"/>
    </location>
</feature>
<dbReference type="GO" id="GO:0005886">
    <property type="term" value="C:plasma membrane"/>
    <property type="evidence" value="ECO:0007669"/>
    <property type="project" value="TreeGrafter"/>
</dbReference>
<evidence type="ECO:0000313" key="5">
    <source>
        <dbReference type="Proteomes" id="UP000326759"/>
    </source>
</evidence>
<feature type="transmembrane region" description="Helical" evidence="3">
    <location>
        <begin position="163"/>
        <end position="181"/>
    </location>
</feature>
<organism evidence="4 5">
    <name type="scientific">Armadillidium nasatum</name>
    <dbReference type="NCBI Taxonomy" id="96803"/>
    <lineage>
        <taxon>Eukaryota</taxon>
        <taxon>Metazoa</taxon>
        <taxon>Ecdysozoa</taxon>
        <taxon>Arthropoda</taxon>
        <taxon>Crustacea</taxon>
        <taxon>Multicrustacea</taxon>
        <taxon>Malacostraca</taxon>
        <taxon>Eumalacostraca</taxon>
        <taxon>Peracarida</taxon>
        <taxon>Isopoda</taxon>
        <taxon>Oniscidea</taxon>
        <taxon>Crinocheta</taxon>
        <taxon>Armadillidiidae</taxon>
        <taxon>Armadillidium</taxon>
    </lineage>
</organism>
<proteinExistence type="inferred from homology"/>
<keyword evidence="3" id="KW-0812">Transmembrane</keyword>
<evidence type="ECO:0000256" key="1">
    <source>
        <dbReference type="ARBA" id="ARBA00008335"/>
    </source>
</evidence>
<dbReference type="Pfam" id="PF13347">
    <property type="entry name" value="MFS_2"/>
    <property type="match status" value="1"/>
</dbReference>